<comment type="caution">
    <text evidence="1">The sequence shown here is derived from an EMBL/GenBank/DDBJ whole genome shotgun (WGS) entry which is preliminary data.</text>
</comment>
<dbReference type="Proteomes" id="UP000750522">
    <property type="component" value="Unassembled WGS sequence"/>
</dbReference>
<dbReference type="OrthoDB" id="10253744at2759"/>
<evidence type="ECO:0000313" key="3">
    <source>
        <dbReference type="Proteomes" id="UP000242525"/>
    </source>
</evidence>
<reference evidence="2" key="2">
    <citation type="journal article" date="2020" name="Front. Microbiol.">
        <title>Phenotypic and Genetic Characterization of the Cheese Ripening Yeast Geotrichum candidum.</title>
        <authorList>
            <person name="Perkins V."/>
            <person name="Vignola S."/>
            <person name="Lessard M.H."/>
            <person name="Plante P.L."/>
            <person name="Corbeil J."/>
            <person name="Dugat-Bony E."/>
            <person name="Frenette M."/>
            <person name="Labrie S."/>
        </authorList>
    </citation>
    <scope>NUCLEOTIDE SEQUENCE</scope>
    <source>
        <strain evidence="2">LMA-70</strain>
    </source>
</reference>
<dbReference type="CDD" id="cd03062">
    <property type="entry name" value="TRX_Fd_Sucrase"/>
    <property type="match status" value="1"/>
</dbReference>
<reference evidence="2" key="3">
    <citation type="submission" date="2020-01" db="EMBL/GenBank/DDBJ databases">
        <authorList>
            <person name="Perkins V."/>
            <person name="Lessard M.-H."/>
            <person name="Dugat-Bony E."/>
            <person name="Frenette M."/>
            <person name="Labrie S."/>
        </authorList>
    </citation>
    <scope>NUCLEOTIDE SEQUENCE</scope>
    <source>
        <strain evidence="2">LMA-70</strain>
    </source>
</reference>
<dbReference type="PANTHER" id="PTHR31902:SF14">
    <property type="entry name" value="ACTIN PATCHES DISTAL PROTEIN 1"/>
    <property type="match status" value="1"/>
</dbReference>
<organism evidence="1 3">
    <name type="scientific">Geotrichum candidum</name>
    <name type="common">Oospora lactis</name>
    <name type="synonym">Dipodascus geotrichum</name>
    <dbReference type="NCBI Taxonomy" id="1173061"/>
    <lineage>
        <taxon>Eukaryota</taxon>
        <taxon>Fungi</taxon>
        <taxon>Dikarya</taxon>
        <taxon>Ascomycota</taxon>
        <taxon>Saccharomycotina</taxon>
        <taxon>Dipodascomycetes</taxon>
        <taxon>Dipodascales</taxon>
        <taxon>Dipodascaceae</taxon>
        <taxon>Geotrichum</taxon>
    </lineage>
</organism>
<dbReference type="PANTHER" id="PTHR31902">
    <property type="entry name" value="ACTIN PATCHES DISTAL PROTEIN 1"/>
    <property type="match status" value="1"/>
</dbReference>
<dbReference type="Pfam" id="PF06999">
    <property type="entry name" value="Suc_Fer-like"/>
    <property type="match status" value="1"/>
</dbReference>
<proteinExistence type="predicted"/>
<dbReference type="InterPro" id="IPR036249">
    <property type="entry name" value="Thioredoxin-like_sf"/>
</dbReference>
<dbReference type="EMBL" id="QQZK01000009">
    <property type="protein sequence ID" value="KAF5104339.1"/>
    <property type="molecule type" value="Genomic_DNA"/>
</dbReference>
<reference evidence="1 3" key="1">
    <citation type="submission" date="2014-03" db="EMBL/GenBank/DDBJ databases">
        <authorList>
            <person name="Casaregola S."/>
        </authorList>
    </citation>
    <scope>NUCLEOTIDE SEQUENCE [LARGE SCALE GENOMIC DNA]</scope>
    <source>
        <strain evidence="1 3">CLIB 918</strain>
    </source>
</reference>
<evidence type="ECO:0000313" key="1">
    <source>
        <dbReference type="EMBL" id="CDO55101.1"/>
    </source>
</evidence>
<gene>
    <name evidence="1" type="ORF">BN980_GECA09s04223g</name>
    <name evidence="2" type="ORF">DV451_000718</name>
</gene>
<dbReference type="Proteomes" id="UP000242525">
    <property type="component" value="Unassembled WGS sequence"/>
</dbReference>
<name>A0A0J9XCV4_GEOCN</name>
<dbReference type="Gene3D" id="3.40.30.10">
    <property type="entry name" value="Glutaredoxin"/>
    <property type="match status" value="1"/>
</dbReference>
<evidence type="ECO:0008006" key="4">
    <source>
        <dbReference type="Google" id="ProtNLM"/>
    </source>
</evidence>
<accession>A0A0J9XCV4</accession>
<dbReference type="AlphaFoldDB" id="A0A0J9XCV4"/>
<dbReference type="STRING" id="1173061.A0A0J9XCV4"/>
<evidence type="ECO:0000313" key="2">
    <source>
        <dbReference type="EMBL" id="KAF5104339.1"/>
    </source>
</evidence>
<dbReference type="SUPFAM" id="SSF52833">
    <property type="entry name" value="Thioredoxin-like"/>
    <property type="match status" value="1"/>
</dbReference>
<dbReference type="EMBL" id="CCBN010000009">
    <property type="protein sequence ID" value="CDO55101.1"/>
    <property type="molecule type" value="Genomic_DNA"/>
</dbReference>
<protein>
    <recommendedName>
        <fullName evidence="4">Actin patches distal protein 1</fullName>
    </recommendedName>
</protein>
<sequence length="312" mass="34459">MGLLSRFIGRESEAKKCADEIAEKFTVASCSPSDCESCSASEKYPASLSIDTETPLWGTVKAFGTHLLCATGKTDWVHSVTDEKDTLAYALDRTGNKWKSNANTKYMISNSSLGPPDEYFEHEGSDSTKPSRLLILPKFVYIDNVTPQNVADNLKPVLSAFEAAEKPTDQTIPELSKSLLSNIELPADSIAKVIASNDIAYVLLCSHRTRDKRCAITANILKKKFDSELHELDLYRDASDDRPGGVRVLCVSHVGGHKYAANVIIYTKSGQAIWLARVRPDHVRNIIQHCVLKGEVFPELLRAAFNSNPISW</sequence>
<dbReference type="InterPro" id="IPR009737">
    <property type="entry name" value="Aim32/Apd1-like"/>
</dbReference>
<keyword evidence="3" id="KW-1185">Reference proteome</keyword>